<sequence>MNLIKKTILGTAITAASLGFMIAPAFAAPPGLAVNPGNQQSASSNNCIAIYSAQVIHNGQHITLGQGGDPSHGTRGDEIKGLQALCNNANQ</sequence>
<dbReference type="Proteomes" id="UP000176923">
    <property type="component" value="Unassembled WGS sequence"/>
</dbReference>
<name>A0A1F5ZKG8_9BACT</name>
<feature type="chain" id="PRO_5009522860" evidence="1">
    <location>
        <begin position="28"/>
        <end position="91"/>
    </location>
</feature>
<organism evidence="2 3">
    <name type="scientific">Candidatus Gottesmanbacteria bacterium RIFCSPHIGHO2_02_FULL_39_11</name>
    <dbReference type="NCBI Taxonomy" id="1798382"/>
    <lineage>
        <taxon>Bacteria</taxon>
        <taxon>Candidatus Gottesmaniibacteriota</taxon>
    </lineage>
</organism>
<dbReference type="EMBL" id="MFJL01000044">
    <property type="protein sequence ID" value="OGG12587.1"/>
    <property type="molecule type" value="Genomic_DNA"/>
</dbReference>
<dbReference type="AlphaFoldDB" id="A0A1F5ZKG8"/>
<evidence type="ECO:0000313" key="3">
    <source>
        <dbReference type="Proteomes" id="UP000176923"/>
    </source>
</evidence>
<protein>
    <submittedName>
        <fullName evidence="2">Uncharacterized protein</fullName>
    </submittedName>
</protein>
<comment type="caution">
    <text evidence="2">The sequence shown here is derived from an EMBL/GenBank/DDBJ whole genome shotgun (WGS) entry which is preliminary data.</text>
</comment>
<reference evidence="2 3" key="1">
    <citation type="journal article" date="2016" name="Nat. Commun.">
        <title>Thousands of microbial genomes shed light on interconnected biogeochemical processes in an aquifer system.</title>
        <authorList>
            <person name="Anantharaman K."/>
            <person name="Brown C.T."/>
            <person name="Hug L.A."/>
            <person name="Sharon I."/>
            <person name="Castelle C.J."/>
            <person name="Probst A.J."/>
            <person name="Thomas B.C."/>
            <person name="Singh A."/>
            <person name="Wilkins M.J."/>
            <person name="Karaoz U."/>
            <person name="Brodie E.L."/>
            <person name="Williams K.H."/>
            <person name="Hubbard S.S."/>
            <person name="Banfield J.F."/>
        </authorList>
    </citation>
    <scope>NUCLEOTIDE SEQUENCE [LARGE SCALE GENOMIC DNA]</scope>
</reference>
<feature type="signal peptide" evidence="1">
    <location>
        <begin position="1"/>
        <end position="27"/>
    </location>
</feature>
<accession>A0A1F5ZKG8</accession>
<keyword evidence="1" id="KW-0732">Signal</keyword>
<gene>
    <name evidence="2" type="ORF">A3D77_04585</name>
</gene>
<proteinExistence type="predicted"/>
<evidence type="ECO:0000313" key="2">
    <source>
        <dbReference type="EMBL" id="OGG12587.1"/>
    </source>
</evidence>
<evidence type="ECO:0000256" key="1">
    <source>
        <dbReference type="SAM" id="SignalP"/>
    </source>
</evidence>